<sequence length="225" mass="24952">MQKPSLPKTKPLLPTKPSSHRRRRTISSPLSVHRRAFGFPSPRPSVHPLRRQDPSSAASRHQRSLSRASHSVAKPQIETLNRIANGDKVTPRTGTVTPRTTSHLHEQGPSRRGDKVAAAAPTYDKSCLNLKRNKGRRDLAATLLRPRCDLIMPRRHLAALAANVKLLMDFAWMDKQGESEFGCVLWMLQVTGVVEDSPFCISKGLCLGLEDRGIWNVYASVGLEG</sequence>
<proteinExistence type="predicted"/>
<accession>A0A0L9TVE8</accession>
<dbReference type="EMBL" id="CM003372">
    <property type="protein sequence ID" value="KOM34520.1"/>
    <property type="molecule type" value="Genomic_DNA"/>
</dbReference>
<feature type="compositionally biased region" description="Low complexity" evidence="1">
    <location>
        <begin position="91"/>
        <end position="101"/>
    </location>
</feature>
<feature type="compositionally biased region" description="Polar residues" evidence="1">
    <location>
        <begin position="54"/>
        <end position="69"/>
    </location>
</feature>
<gene>
    <name evidence="2" type="ORF">LR48_Vigan02g067000</name>
</gene>
<protein>
    <submittedName>
        <fullName evidence="2">Uncharacterized protein</fullName>
    </submittedName>
</protein>
<feature type="compositionally biased region" description="Basic and acidic residues" evidence="1">
    <location>
        <begin position="103"/>
        <end position="115"/>
    </location>
</feature>
<dbReference type="Proteomes" id="UP000053144">
    <property type="component" value="Chromosome 2"/>
</dbReference>
<evidence type="ECO:0000313" key="2">
    <source>
        <dbReference type="EMBL" id="KOM34520.1"/>
    </source>
</evidence>
<dbReference type="AlphaFoldDB" id="A0A0L9TVE8"/>
<reference evidence="3" key="1">
    <citation type="journal article" date="2015" name="Proc. Natl. Acad. Sci. U.S.A.">
        <title>Genome sequencing of adzuki bean (Vigna angularis) provides insight into high starch and low fat accumulation and domestication.</title>
        <authorList>
            <person name="Yang K."/>
            <person name="Tian Z."/>
            <person name="Chen C."/>
            <person name="Luo L."/>
            <person name="Zhao B."/>
            <person name="Wang Z."/>
            <person name="Yu L."/>
            <person name="Li Y."/>
            <person name="Sun Y."/>
            <person name="Li W."/>
            <person name="Chen Y."/>
            <person name="Li Y."/>
            <person name="Zhang Y."/>
            <person name="Ai D."/>
            <person name="Zhao J."/>
            <person name="Shang C."/>
            <person name="Ma Y."/>
            <person name="Wu B."/>
            <person name="Wang M."/>
            <person name="Gao L."/>
            <person name="Sun D."/>
            <person name="Zhang P."/>
            <person name="Guo F."/>
            <person name="Wang W."/>
            <person name="Li Y."/>
            <person name="Wang J."/>
            <person name="Varshney R.K."/>
            <person name="Wang J."/>
            <person name="Ling H.Q."/>
            <person name="Wan P."/>
        </authorList>
    </citation>
    <scope>NUCLEOTIDE SEQUENCE</scope>
    <source>
        <strain evidence="3">cv. Jingnong 6</strain>
    </source>
</reference>
<feature type="region of interest" description="Disordered" evidence="1">
    <location>
        <begin position="1"/>
        <end position="117"/>
    </location>
</feature>
<name>A0A0L9TVE8_PHAAN</name>
<evidence type="ECO:0000313" key="3">
    <source>
        <dbReference type="Proteomes" id="UP000053144"/>
    </source>
</evidence>
<evidence type="ECO:0000256" key="1">
    <source>
        <dbReference type="SAM" id="MobiDB-lite"/>
    </source>
</evidence>
<organism evidence="2 3">
    <name type="scientific">Phaseolus angularis</name>
    <name type="common">Azuki bean</name>
    <name type="synonym">Vigna angularis</name>
    <dbReference type="NCBI Taxonomy" id="3914"/>
    <lineage>
        <taxon>Eukaryota</taxon>
        <taxon>Viridiplantae</taxon>
        <taxon>Streptophyta</taxon>
        <taxon>Embryophyta</taxon>
        <taxon>Tracheophyta</taxon>
        <taxon>Spermatophyta</taxon>
        <taxon>Magnoliopsida</taxon>
        <taxon>eudicotyledons</taxon>
        <taxon>Gunneridae</taxon>
        <taxon>Pentapetalae</taxon>
        <taxon>rosids</taxon>
        <taxon>fabids</taxon>
        <taxon>Fabales</taxon>
        <taxon>Fabaceae</taxon>
        <taxon>Papilionoideae</taxon>
        <taxon>50 kb inversion clade</taxon>
        <taxon>NPAAA clade</taxon>
        <taxon>indigoferoid/millettioid clade</taxon>
        <taxon>Phaseoleae</taxon>
        <taxon>Vigna</taxon>
    </lineage>
</organism>
<feature type="compositionally biased region" description="Low complexity" evidence="1">
    <location>
        <begin position="1"/>
        <end position="17"/>
    </location>
</feature>
<dbReference type="Gramene" id="KOM34520">
    <property type="protein sequence ID" value="KOM34520"/>
    <property type="gene ID" value="LR48_Vigan02g067000"/>
</dbReference>